<comment type="caution">
    <text evidence="1">The sequence shown here is derived from an EMBL/GenBank/DDBJ whole genome shotgun (WGS) entry which is preliminary data.</text>
</comment>
<accession>A0AC60QB27</accession>
<evidence type="ECO:0000313" key="2">
    <source>
        <dbReference type="Proteomes" id="UP000805193"/>
    </source>
</evidence>
<protein>
    <submittedName>
        <fullName evidence="1">Uncharacterized protein</fullName>
    </submittedName>
</protein>
<organism evidence="1 2">
    <name type="scientific">Ixodes persulcatus</name>
    <name type="common">Taiga tick</name>
    <dbReference type="NCBI Taxonomy" id="34615"/>
    <lineage>
        <taxon>Eukaryota</taxon>
        <taxon>Metazoa</taxon>
        <taxon>Ecdysozoa</taxon>
        <taxon>Arthropoda</taxon>
        <taxon>Chelicerata</taxon>
        <taxon>Arachnida</taxon>
        <taxon>Acari</taxon>
        <taxon>Parasitiformes</taxon>
        <taxon>Ixodida</taxon>
        <taxon>Ixodoidea</taxon>
        <taxon>Ixodidae</taxon>
        <taxon>Ixodinae</taxon>
        <taxon>Ixodes</taxon>
    </lineage>
</organism>
<dbReference type="EMBL" id="JABSTQ010009244">
    <property type="protein sequence ID" value="KAG0431223.1"/>
    <property type="molecule type" value="Genomic_DNA"/>
</dbReference>
<name>A0AC60QB27_IXOPE</name>
<sequence length="155" mass="17705">MLLTNTIELAIRKVMTSRKYHTSCVRRNTSTLIDQDSLLREHQRSDQWVHPASLLECVIAKCRVVSSARNSVALARPGAEEWMQLTGDGELRRCNYYSEHEAVHRDNWESSEYSWLVCKQSTGFEPVRGDPNGFLVHRLNHSATTAGRVGSSEMW</sequence>
<proteinExistence type="predicted"/>
<reference evidence="1 2" key="1">
    <citation type="journal article" date="2020" name="Cell">
        <title>Large-Scale Comparative Analyses of Tick Genomes Elucidate Their Genetic Diversity and Vector Capacities.</title>
        <authorList>
            <consortium name="Tick Genome and Microbiome Consortium (TIGMIC)"/>
            <person name="Jia N."/>
            <person name="Wang J."/>
            <person name="Shi W."/>
            <person name="Du L."/>
            <person name="Sun Y."/>
            <person name="Zhan W."/>
            <person name="Jiang J.F."/>
            <person name="Wang Q."/>
            <person name="Zhang B."/>
            <person name="Ji P."/>
            <person name="Bell-Sakyi L."/>
            <person name="Cui X.M."/>
            <person name="Yuan T.T."/>
            <person name="Jiang B.G."/>
            <person name="Yang W.F."/>
            <person name="Lam T.T."/>
            <person name="Chang Q.C."/>
            <person name="Ding S.J."/>
            <person name="Wang X.J."/>
            <person name="Zhu J.G."/>
            <person name="Ruan X.D."/>
            <person name="Zhao L."/>
            <person name="Wei J.T."/>
            <person name="Ye R.Z."/>
            <person name="Que T.C."/>
            <person name="Du C.H."/>
            <person name="Zhou Y.H."/>
            <person name="Cheng J.X."/>
            <person name="Dai P.F."/>
            <person name="Guo W.B."/>
            <person name="Han X.H."/>
            <person name="Huang E.J."/>
            <person name="Li L.F."/>
            <person name="Wei W."/>
            <person name="Gao Y.C."/>
            <person name="Liu J.Z."/>
            <person name="Shao H.Z."/>
            <person name="Wang X."/>
            <person name="Wang C.C."/>
            <person name="Yang T.C."/>
            <person name="Huo Q.B."/>
            <person name="Li W."/>
            <person name="Chen H.Y."/>
            <person name="Chen S.E."/>
            <person name="Zhou L.G."/>
            <person name="Ni X.B."/>
            <person name="Tian J.H."/>
            <person name="Sheng Y."/>
            <person name="Liu T."/>
            <person name="Pan Y.S."/>
            <person name="Xia L.Y."/>
            <person name="Li J."/>
            <person name="Zhao F."/>
            <person name="Cao W.C."/>
        </authorList>
    </citation>
    <scope>NUCLEOTIDE SEQUENCE [LARGE SCALE GENOMIC DNA]</scope>
    <source>
        <strain evidence="1">Iper-2018</strain>
    </source>
</reference>
<keyword evidence="2" id="KW-1185">Reference proteome</keyword>
<gene>
    <name evidence="1" type="ORF">HPB47_021984</name>
</gene>
<evidence type="ECO:0000313" key="1">
    <source>
        <dbReference type="EMBL" id="KAG0431223.1"/>
    </source>
</evidence>
<dbReference type="Proteomes" id="UP000805193">
    <property type="component" value="Unassembled WGS sequence"/>
</dbReference>